<dbReference type="HOGENOM" id="CLU_114793_1_0_1"/>
<protein>
    <recommendedName>
        <fullName evidence="3">Helitron helicase-like domain-containing protein</fullName>
    </recommendedName>
</protein>
<sequence length="125" mass="14632">ETMRDKALKHFRQGGKALAIAHKKEPESLYDNPQLYPQMFPWLFPYCLGGLGNNRSQQAVSEMLHKKHLLMYHNKRFQMDPYFSLITFNHEQIKKATTGEYLLANKDNFDQISTRLLNTKDSVLT</sequence>
<dbReference type="Proteomes" id="UP000008370">
    <property type="component" value="Unassembled WGS sequence"/>
</dbReference>
<dbReference type="InParanoid" id="K5VUE2"/>
<dbReference type="AlphaFoldDB" id="K5VUE2"/>
<feature type="non-terminal residue" evidence="1">
    <location>
        <position position="1"/>
    </location>
</feature>
<evidence type="ECO:0000313" key="1">
    <source>
        <dbReference type="EMBL" id="EKM50405.1"/>
    </source>
</evidence>
<dbReference type="STRING" id="650164.K5VUE2"/>
<name>K5VUE2_PHACS</name>
<keyword evidence="2" id="KW-1185">Reference proteome</keyword>
<dbReference type="EMBL" id="JH930478">
    <property type="protein sequence ID" value="EKM50405.1"/>
    <property type="molecule type" value="Genomic_DNA"/>
</dbReference>
<accession>K5VUE2</accession>
<dbReference type="KEGG" id="pco:PHACADRAFT_51980"/>
<reference evidence="1 2" key="1">
    <citation type="journal article" date="2012" name="BMC Genomics">
        <title>Comparative genomics of the white-rot fungi, Phanerochaete carnosa and P. chrysosporium, to elucidate the genetic basis of the distinct wood types they colonize.</title>
        <authorList>
            <person name="Suzuki H."/>
            <person name="MacDonald J."/>
            <person name="Syed K."/>
            <person name="Salamov A."/>
            <person name="Hori C."/>
            <person name="Aerts A."/>
            <person name="Henrissat B."/>
            <person name="Wiebenga A."/>
            <person name="vanKuyk P.A."/>
            <person name="Barry K."/>
            <person name="Lindquist E."/>
            <person name="LaButti K."/>
            <person name="Lapidus A."/>
            <person name="Lucas S."/>
            <person name="Coutinho P."/>
            <person name="Gong Y."/>
            <person name="Samejima M."/>
            <person name="Mahadevan R."/>
            <person name="Abou-Zaid M."/>
            <person name="de Vries R.P."/>
            <person name="Igarashi K."/>
            <person name="Yadav J.S."/>
            <person name="Grigoriev I.V."/>
            <person name="Master E.R."/>
        </authorList>
    </citation>
    <scope>NUCLEOTIDE SEQUENCE [LARGE SCALE GENOMIC DNA]</scope>
    <source>
        <strain evidence="1 2">HHB-10118-sp</strain>
    </source>
</reference>
<proteinExistence type="predicted"/>
<dbReference type="RefSeq" id="XP_007400677.1">
    <property type="nucleotide sequence ID" value="XM_007400615.1"/>
</dbReference>
<evidence type="ECO:0008006" key="3">
    <source>
        <dbReference type="Google" id="ProtNLM"/>
    </source>
</evidence>
<dbReference type="OrthoDB" id="3254930at2759"/>
<gene>
    <name evidence="1" type="ORF">PHACADRAFT_51980</name>
</gene>
<feature type="non-terminal residue" evidence="1">
    <location>
        <position position="125"/>
    </location>
</feature>
<organism evidence="1 2">
    <name type="scientific">Phanerochaete carnosa (strain HHB-10118-sp)</name>
    <name type="common">White-rot fungus</name>
    <name type="synonym">Peniophora carnosa</name>
    <dbReference type="NCBI Taxonomy" id="650164"/>
    <lineage>
        <taxon>Eukaryota</taxon>
        <taxon>Fungi</taxon>
        <taxon>Dikarya</taxon>
        <taxon>Basidiomycota</taxon>
        <taxon>Agaricomycotina</taxon>
        <taxon>Agaricomycetes</taxon>
        <taxon>Polyporales</taxon>
        <taxon>Phanerochaetaceae</taxon>
        <taxon>Phanerochaete</taxon>
    </lineage>
</organism>
<dbReference type="GeneID" id="18919968"/>
<evidence type="ECO:0000313" key="2">
    <source>
        <dbReference type="Proteomes" id="UP000008370"/>
    </source>
</evidence>